<evidence type="ECO:0000256" key="1">
    <source>
        <dbReference type="SAM" id="MobiDB-lite"/>
    </source>
</evidence>
<dbReference type="Proteomes" id="UP001374584">
    <property type="component" value="Unassembled WGS sequence"/>
</dbReference>
<dbReference type="EMBL" id="JAYMYR010000011">
    <property type="protein sequence ID" value="KAK7333791.1"/>
    <property type="molecule type" value="Genomic_DNA"/>
</dbReference>
<evidence type="ECO:0000313" key="3">
    <source>
        <dbReference type="Proteomes" id="UP001374584"/>
    </source>
</evidence>
<reference evidence="2 3" key="1">
    <citation type="submission" date="2024-01" db="EMBL/GenBank/DDBJ databases">
        <title>The genomes of 5 underutilized Papilionoideae crops provide insights into root nodulation and disease resistanc.</title>
        <authorList>
            <person name="Jiang F."/>
        </authorList>
    </citation>
    <scope>NUCLEOTIDE SEQUENCE [LARGE SCALE GENOMIC DNA]</scope>
    <source>
        <strain evidence="2">JINMINGXINNONG_FW02</strain>
        <tissue evidence="2">Leaves</tissue>
    </source>
</reference>
<gene>
    <name evidence="2" type="ORF">VNO80_30570</name>
</gene>
<comment type="caution">
    <text evidence="2">The sequence shown here is derived from an EMBL/GenBank/DDBJ whole genome shotgun (WGS) entry which is preliminary data.</text>
</comment>
<sequence>MDRARTTQRHELESNRAERRDSRTLHTERTRDSGKLHLEAPEINRKKRRKEVWVEKRGKKSFVDVVKGETQQKWKGPIIKTQHHVLPWMKNSAIGEVEGGKVVGGGEQNTHMTKVLFEESSSKSKASQSKADISFTNEEKKDHKVGIRLGCEEGKDYDDCESLLEGLEVRELEEDRNDIHKASNSGNSVPESGSLSMLQEQDGPQQNHVTHGVWEDVGAPGVACLEEAFTTPLTMSQVALEEEEFSMRGALALMKELRVMEIRVKWNRHVFRFGMLDRLGGIGVSSMACCVGVWSP</sequence>
<feature type="compositionally biased region" description="Polar residues" evidence="1">
    <location>
        <begin position="182"/>
        <end position="208"/>
    </location>
</feature>
<name>A0AAN9LE40_PHACN</name>
<protein>
    <submittedName>
        <fullName evidence="2">Uncharacterized protein</fullName>
    </submittedName>
</protein>
<organism evidence="2 3">
    <name type="scientific">Phaseolus coccineus</name>
    <name type="common">Scarlet runner bean</name>
    <name type="synonym">Phaseolus multiflorus</name>
    <dbReference type="NCBI Taxonomy" id="3886"/>
    <lineage>
        <taxon>Eukaryota</taxon>
        <taxon>Viridiplantae</taxon>
        <taxon>Streptophyta</taxon>
        <taxon>Embryophyta</taxon>
        <taxon>Tracheophyta</taxon>
        <taxon>Spermatophyta</taxon>
        <taxon>Magnoliopsida</taxon>
        <taxon>eudicotyledons</taxon>
        <taxon>Gunneridae</taxon>
        <taxon>Pentapetalae</taxon>
        <taxon>rosids</taxon>
        <taxon>fabids</taxon>
        <taxon>Fabales</taxon>
        <taxon>Fabaceae</taxon>
        <taxon>Papilionoideae</taxon>
        <taxon>50 kb inversion clade</taxon>
        <taxon>NPAAA clade</taxon>
        <taxon>indigoferoid/millettioid clade</taxon>
        <taxon>Phaseoleae</taxon>
        <taxon>Phaseolus</taxon>
    </lineage>
</organism>
<proteinExistence type="predicted"/>
<feature type="region of interest" description="Disordered" evidence="1">
    <location>
        <begin position="1"/>
        <end position="43"/>
    </location>
</feature>
<feature type="region of interest" description="Disordered" evidence="1">
    <location>
        <begin position="175"/>
        <end position="208"/>
    </location>
</feature>
<dbReference type="AlphaFoldDB" id="A0AAN9LE40"/>
<keyword evidence="3" id="KW-1185">Reference proteome</keyword>
<accession>A0AAN9LE40</accession>
<evidence type="ECO:0000313" key="2">
    <source>
        <dbReference type="EMBL" id="KAK7333791.1"/>
    </source>
</evidence>